<dbReference type="Proteomes" id="UP000324767">
    <property type="component" value="Unassembled WGS sequence"/>
</dbReference>
<dbReference type="InterPro" id="IPR031348">
    <property type="entry name" value="PigL_N"/>
</dbReference>
<comment type="caution">
    <text evidence="2">The sequence shown here is derived from an EMBL/GenBank/DDBJ whole genome shotgun (WGS) entry which is preliminary data.</text>
</comment>
<evidence type="ECO:0000313" key="3">
    <source>
        <dbReference type="Proteomes" id="UP000324767"/>
    </source>
</evidence>
<organism evidence="2 3">
    <name type="scientific">Lasallia pustulata</name>
    <dbReference type="NCBI Taxonomy" id="136370"/>
    <lineage>
        <taxon>Eukaryota</taxon>
        <taxon>Fungi</taxon>
        <taxon>Dikarya</taxon>
        <taxon>Ascomycota</taxon>
        <taxon>Pezizomycotina</taxon>
        <taxon>Lecanoromycetes</taxon>
        <taxon>OSLEUM clade</taxon>
        <taxon>Umbilicariomycetidae</taxon>
        <taxon>Umbilicariales</taxon>
        <taxon>Umbilicariaceae</taxon>
        <taxon>Lasallia</taxon>
    </lineage>
</organism>
<proteinExistence type="predicted"/>
<name>A0A5M8PIY0_9LECA</name>
<feature type="domain" description="Azaphilone pigments biosynthesis cluster protein L N-terminal" evidence="1">
    <location>
        <begin position="1"/>
        <end position="138"/>
    </location>
</feature>
<dbReference type="OrthoDB" id="428260at2759"/>
<dbReference type="AlphaFoldDB" id="A0A5M8PIY0"/>
<dbReference type="EMBL" id="VXIT01000011">
    <property type="protein sequence ID" value="KAA6409297.1"/>
    <property type="molecule type" value="Genomic_DNA"/>
</dbReference>
<accession>A0A5M8PIY0</accession>
<sequence length="202" mass="22706">MDPLSLTVSVVALMTTAVQTVRGLEKLRRAFGAQEKLLELFNEVADLRALFFVVHEIVIRNDTEEAPIKAISQVLDRAYVLLEDLNSLIHQILKPTGPQETSRLSRRAWLLQEGRLLQLRDSLRDLRNRLNIGISAFTSSEIPQIRLHLNDLSISTSAMAAQQSDIYDQINHQATILQEFLDQRVSPSNAKIGRGGYLKPAP</sequence>
<dbReference type="Pfam" id="PF17111">
    <property type="entry name" value="PigL_N"/>
    <property type="match status" value="1"/>
</dbReference>
<protein>
    <recommendedName>
        <fullName evidence="1">Azaphilone pigments biosynthesis cluster protein L N-terminal domain-containing protein</fullName>
    </recommendedName>
</protein>
<reference evidence="2 3" key="1">
    <citation type="submission" date="2019-09" db="EMBL/GenBank/DDBJ databases">
        <title>The hologenome of the rock-dwelling lichen Lasallia pustulata.</title>
        <authorList>
            <person name="Greshake Tzovaras B."/>
            <person name="Segers F."/>
            <person name="Bicker A."/>
            <person name="Dal Grande F."/>
            <person name="Otte J."/>
            <person name="Hankeln T."/>
            <person name="Schmitt I."/>
            <person name="Ebersberger I."/>
        </authorList>
    </citation>
    <scope>NUCLEOTIDE SEQUENCE [LARGE SCALE GENOMIC DNA]</scope>
    <source>
        <strain evidence="2">A1-1</strain>
    </source>
</reference>
<gene>
    <name evidence="2" type="ORF">FRX48_06850</name>
</gene>
<evidence type="ECO:0000313" key="2">
    <source>
        <dbReference type="EMBL" id="KAA6409297.1"/>
    </source>
</evidence>
<evidence type="ECO:0000259" key="1">
    <source>
        <dbReference type="Pfam" id="PF17111"/>
    </source>
</evidence>